<keyword evidence="1" id="KW-0812">Transmembrane</keyword>
<sequence length="42" mass="4611">MAFGDNGNRKKTPFEILVQIVVIFMILVTLGGVVFSAINILM</sequence>
<dbReference type="Pfam" id="PF13253">
    <property type="entry name" value="DUF4044"/>
    <property type="match status" value="1"/>
</dbReference>
<evidence type="ECO:0000256" key="1">
    <source>
        <dbReference type="SAM" id="Phobius"/>
    </source>
</evidence>
<comment type="caution">
    <text evidence="2">The sequence shown here is derived from an EMBL/GenBank/DDBJ whole genome shotgun (WGS) entry which is preliminary data.</text>
</comment>
<keyword evidence="1" id="KW-1133">Transmembrane helix</keyword>
<accession>A0ABW0UDZ0</accession>
<reference evidence="3" key="1">
    <citation type="journal article" date="2019" name="Int. J. Syst. Evol. Microbiol.">
        <title>The Global Catalogue of Microorganisms (GCM) 10K type strain sequencing project: providing services to taxonomists for standard genome sequencing and annotation.</title>
        <authorList>
            <consortium name="The Broad Institute Genomics Platform"/>
            <consortium name="The Broad Institute Genome Sequencing Center for Infectious Disease"/>
            <person name="Wu L."/>
            <person name="Ma J."/>
        </authorList>
    </citation>
    <scope>NUCLEOTIDE SEQUENCE [LARGE SCALE GENOMIC DNA]</scope>
    <source>
        <strain evidence="3">DT43</strain>
    </source>
</reference>
<gene>
    <name evidence="2" type="ORF">ACFPQ3_05475</name>
</gene>
<protein>
    <submittedName>
        <fullName evidence="2">DUF4044 domain-containing protein</fullName>
    </submittedName>
</protein>
<name>A0ABW0UDZ0_9STRE</name>
<dbReference type="Proteomes" id="UP001596110">
    <property type="component" value="Unassembled WGS sequence"/>
</dbReference>
<evidence type="ECO:0000313" key="2">
    <source>
        <dbReference type="EMBL" id="MFC5631054.1"/>
    </source>
</evidence>
<dbReference type="EMBL" id="JBHSOJ010000016">
    <property type="protein sequence ID" value="MFC5631054.1"/>
    <property type="molecule type" value="Genomic_DNA"/>
</dbReference>
<dbReference type="RefSeq" id="WP_156805642.1">
    <property type="nucleotide sequence ID" value="NZ_JBHSOJ010000016.1"/>
</dbReference>
<keyword evidence="3" id="KW-1185">Reference proteome</keyword>
<evidence type="ECO:0000313" key="3">
    <source>
        <dbReference type="Proteomes" id="UP001596110"/>
    </source>
</evidence>
<dbReference type="InterPro" id="IPR025270">
    <property type="entry name" value="DUF4044"/>
</dbReference>
<proteinExistence type="predicted"/>
<keyword evidence="1" id="KW-0472">Membrane</keyword>
<feature type="transmembrane region" description="Helical" evidence="1">
    <location>
        <begin position="16"/>
        <end position="41"/>
    </location>
</feature>
<organism evidence="2 3">
    <name type="scientific">Streptococcus caledonicus</name>
    <dbReference type="NCBI Taxonomy" id="2614158"/>
    <lineage>
        <taxon>Bacteria</taxon>
        <taxon>Bacillati</taxon>
        <taxon>Bacillota</taxon>
        <taxon>Bacilli</taxon>
        <taxon>Lactobacillales</taxon>
        <taxon>Streptococcaceae</taxon>
        <taxon>Streptococcus</taxon>
    </lineage>
</organism>